<feature type="region of interest" description="Disordered" evidence="1">
    <location>
        <begin position="150"/>
        <end position="176"/>
    </location>
</feature>
<evidence type="ECO:0000313" key="2">
    <source>
        <dbReference type="EMBL" id="KAH3709410.1"/>
    </source>
</evidence>
<organism evidence="2 3">
    <name type="scientific">Dreissena polymorpha</name>
    <name type="common">Zebra mussel</name>
    <name type="synonym">Mytilus polymorpha</name>
    <dbReference type="NCBI Taxonomy" id="45954"/>
    <lineage>
        <taxon>Eukaryota</taxon>
        <taxon>Metazoa</taxon>
        <taxon>Spiralia</taxon>
        <taxon>Lophotrochozoa</taxon>
        <taxon>Mollusca</taxon>
        <taxon>Bivalvia</taxon>
        <taxon>Autobranchia</taxon>
        <taxon>Heteroconchia</taxon>
        <taxon>Euheterodonta</taxon>
        <taxon>Imparidentia</taxon>
        <taxon>Neoheterodontei</taxon>
        <taxon>Myida</taxon>
        <taxon>Dreissenoidea</taxon>
        <taxon>Dreissenidae</taxon>
        <taxon>Dreissena</taxon>
    </lineage>
</organism>
<dbReference type="AlphaFoldDB" id="A0A9D3YY08"/>
<reference evidence="2" key="2">
    <citation type="submission" date="2020-11" db="EMBL/GenBank/DDBJ databases">
        <authorList>
            <person name="McCartney M.A."/>
            <person name="Auch B."/>
            <person name="Kono T."/>
            <person name="Mallez S."/>
            <person name="Becker A."/>
            <person name="Gohl D.M."/>
            <person name="Silverstein K.A.T."/>
            <person name="Koren S."/>
            <person name="Bechman K.B."/>
            <person name="Herman A."/>
            <person name="Abrahante J.E."/>
            <person name="Garbe J."/>
        </authorList>
    </citation>
    <scope>NUCLEOTIDE SEQUENCE</scope>
    <source>
        <strain evidence="2">Duluth1</strain>
        <tissue evidence="2">Whole animal</tissue>
    </source>
</reference>
<reference evidence="2" key="1">
    <citation type="journal article" date="2019" name="bioRxiv">
        <title>The Genome of the Zebra Mussel, Dreissena polymorpha: A Resource for Invasive Species Research.</title>
        <authorList>
            <person name="McCartney M.A."/>
            <person name="Auch B."/>
            <person name="Kono T."/>
            <person name="Mallez S."/>
            <person name="Zhang Y."/>
            <person name="Obille A."/>
            <person name="Becker A."/>
            <person name="Abrahante J.E."/>
            <person name="Garbe J."/>
            <person name="Badalamenti J.P."/>
            <person name="Herman A."/>
            <person name="Mangelson H."/>
            <person name="Liachko I."/>
            <person name="Sullivan S."/>
            <person name="Sone E.D."/>
            <person name="Koren S."/>
            <person name="Silverstein K.A.T."/>
            <person name="Beckman K.B."/>
            <person name="Gohl D.M."/>
        </authorList>
    </citation>
    <scope>NUCLEOTIDE SEQUENCE</scope>
    <source>
        <strain evidence="2">Duluth1</strain>
        <tissue evidence="2">Whole animal</tissue>
    </source>
</reference>
<accession>A0A9D3YY08</accession>
<sequence>MNAKPSDDDDDDYEIPDSEINKILIVTQTPPAFRKHPGGDRTGDHTPRSKITSEMHKLINDGLYYYEQDLWDDSELMVGMTSAIAAKLKLRCLASSFKTVNIISKETFEQMVPPKLAEEQEVPPPPPSAVTTETGNDTTMEALKDEMAKSLPTYVPNTPGRRDHGSRTPRQRTDSEKVRFYPVTKDSTKPPDPQRFNKINGHVGWVMDYKEHKPQRSRNNSASYSECDIPSSYGSYGSYSSTPHAFPNFQHPSHELLSDNGFYHAKCVKGT</sequence>
<dbReference type="Proteomes" id="UP000828390">
    <property type="component" value="Unassembled WGS sequence"/>
</dbReference>
<protein>
    <submittedName>
        <fullName evidence="2">Uncharacterized protein</fullName>
    </submittedName>
</protein>
<evidence type="ECO:0000313" key="3">
    <source>
        <dbReference type="Proteomes" id="UP000828390"/>
    </source>
</evidence>
<gene>
    <name evidence="2" type="ORF">DPMN_068873</name>
</gene>
<name>A0A9D3YY08_DREPO</name>
<proteinExistence type="predicted"/>
<comment type="caution">
    <text evidence="2">The sequence shown here is derived from an EMBL/GenBank/DDBJ whole genome shotgun (WGS) entry which is preliminary data.</text>
</comment>
<keyword evidence="3" id="KW-1185">Reference proteome</keyword>
<evidence type="ECO:0000256" key="1">
    <source>
        <dbReference type="SAM" id="MobiDB-lite"/>
    </source>
</evidence>
<feature type="compositionally biased region" description="Basic and acidic residues" evidence="1">
    <location>
        <begin position="160"/>
        <end position="176"/>
    </location>
</feature>
<dbReference type="EMBL" id="JAIWYP010000014">
    <property type="protein sequence ID" value="KAH3709410.1"/>
    <property type="molecule type" value="Genomic_DNA"/>
</dbReference>